<evidence type="ECO:0000313" key="8">
    <source>
        <dbReference type="Proteomes" id="UP000321245"/>
    </source>
</evidence>
<accession>A0A511NIN2</accession>
<keyword evidence="4 6" id="KW-1133">Transmembrane helix</keyword>
<protein>
    <recommendedName>
        <fullName evidence="6">Na(+)/H(+) antiporter NhaA</fullName>
    </recommendedName>
    <alternativeName>
        <fullName evidence="6">Sodium/proton antiporter NhaA</fullName>
    </alternativeName>
</protein>
<dbReference type="GO" id="GO:0006885">
    <property type="term" value="P:regulation of pH"/>
    <property type="evidence" value="ECO:0007669"/>
    <property type="project" value="UniProtKB-UniRule"/>
</dbReference>
<evidence type="ECO:0000256" key="6">
    <source>
        <dbReference type="HAMAP-Rule" id="MF_01844"/>
    </source>
</evidence>
<sequence>MNKENRFEFYTFVLYQLKNEYFLTYSSRQQKKDNQIKMNTVKKTPIEKIVSPIQSFIKQEKSGGIVLGISVILALIFANSPLAEEYHHILEHKFGFQLDGNTYFEYNLHHWINDGLMAVFFFVVGLELKREIVGGELSNPRKALLPIAAALGGMVVPAAIYLFLNPIGEVHSGWGIPMATDIAFALGVLYLLGDRIPLTLKVFLTALAIVDDLGAVLVIAFFYTSEISMFHLIIGASVLLAMYIGNKMGVRSILFYAILGIGGVWTTFLLSGVHATIAAVLAAFTIPADVKINEKILSNNIQRLLDKFNGIDPDNSKPTLTNEQLHILEGIQNSVVAATPPLQKLEHAMHPMVTFLIIPIFALANAGVSLAIDIENLFNTNVALGVALGLLVGKVVGVVGFTLLFVKLKVASFPEGMNVRNLFGLGLLSSIGFTMSLFVTSLAFSNEEYMTQAKIGIFVASIIGGILGYYVLSKEVKK</sequence>
<dbReference type="Gene3D" id="1.20.1530.10">
    <property type="entry name" value="Na+/H+ antiporter like domain"/>
    <property type="match status" value="1"/>
</dbReference>
<feature type="transmembrane region" description="Helical" evidence="6">
    <location>
        <begin position="202"/>
        <end position="223"/>
    </location>
</feature>
<feature type="transmembrane region" description="Helical" evidence="6">
    <location>
        <begin position="143"/>
        <end position="164"/>
    </location>
</feature>
<keyword evidence="6" id="KW-0813">Transport</keyword>
<comment type="subcellular location">
    <subcellularLocation>
        <location evidence="1">Cell inner membrane</location>
        <topology evidence="1">Multi-pass membrane protein</topology>
    </subcellularLocation>
    <subcellularLocation>
        <location evidence="6">Cell membrane</location>
        <topology evidence="6">Multi-pass membrane protein</topology>
    </subcellularLocation>
</comment>
<comment type="catalytic activity">
    <reaction evidence="6">
        <text>Na(+)(in) + 2 H(+)(out) = Na(+)(out) + 2 H(+)(in)</text>
        <dbReference type="Rhea" id="RHEA:29251"/>
        <dbReference type="ChEBI" id="CHEBI:15378"/>
        <dbReference type="ChEBI" id="CHEBI:29101"/>
    </reaction>
</comment>
<keyword evidence="8" id="KW-1185">Reference proteome</keyword>
<keyword evidence="2 6" id="KW-1003">Cell membrane</keyword>
<feature type="transmembrane region" description="Helical" evidence="6">
    <location>
        <begin position="422"/>
        <end position="443"/>
    </location>
</feature>
<dbReference type="PANTHER" id="PTHR30341:SF0">
    <property type="entry name" value="NA(+)_H(+) ANTIPORTER NHAA"/>
    <property type="match status" value="1"/>
</dbReference>
<evidence type="ECO:0000256" key="5">
    <source>
        <dbReference type="ARBA" id="ARBA00023136"/>
    </source>
</evidence>
<dbReference type="GO" id="GO:0015385">
    <property type="term" value="F:sodium:proton antiporter activity"/>
    <property type="evidence" value="ECO:0007669"/>
    <property type="project" value="UniProtKB-UniRule"/>
</dbReference>
<dbReference type="NCBIfam" id="TIGR00773">
    <property type="entry name" value="NhaA"/>
    <property type="match status" value="1"/>
</dbReference>
<dbReference type="STRING" id="1218108.GCA_000382425_03240"/>
<keyword evidence="3 6" id="KW-0812">Transmembrane</keyword>
<organism evidence="7 8">
    <name type="scientific">Empedobacter brevis NBRC 14943 = ATCC 43319</name>
    <dbReference type="NCBI Taxonomy" id="1218108"/>
    <lineage>
        <taxon>Bacteria</taxon>
        <taxon>Pseudomonadati</taxon>
        <taxon>Bacteroidota</taxon>
        <taxon>Flavobacteriia</taxon>
        <taxon>Flavobacteriales</taxon>
        <taxon>Weeksellaceae</taxon>
        <taxon>Empedobacter</taxon>
    </lineage>
</organism>
<dbReference type="Pfam" id="PF06965">
    <property type="entry name" value="Na_H_antiport_1"/>
    <property type="match status" value="1"/>
</dbReference>
<name>A0A511NIN2_9FLAO</name>
<comment type="caution">
    <text evidence="7">The sequence shown here is derived from an EMBL/GenBank/DDBJ whole genome shotgun (WGS) entry which is preliminary data.</text>
</comment>
<dbReference type="HAMAP" id="MF_01844">
    <property type="entry name" value="NhaA"/>
    <property type="match status" value="1"/>
</dbReference>
<feature type="transmembrane region" description="Helical" evidence="6">
    <location>
        <begin position="384"/>
        <end position="410"/>
    </location>
</feature>
<dbReference type="Proteomes" id="UP000321245">
    <property type="component" value="Unassembled WGS sequence"/>
</dbReference>
<dbReference type="EMBL" id="BJXC01000016">
    <property type="protein sequence ID" value="GEM52537.1"/>
    <property type="molecule type" value="Genomic_DNA"/>
</dbReference>
<keyword evidence="5 6" id="KW-0472">Membrane</keyword>
<dbReference type="InterPro" id="IPR004670">
    <property type="entry name" value="NhaA"/>
</dbReference>
<evidence type="ECO:0000256" key="1">
    <source>
        <dbReference type="ARBA" id="ARBA00004429"/>
    </source>
</evidence>
<keyword evidence="6" id="KW-0915">Sodium</keyword>
<proteinExistence type="inferred from homology"/>
<evidence type="ECO:0000256" key="4">
    <source>
        <dbReference type="ARBA" id="ARBA00022989"/>
    </source>
</evidence>
<comment type="function">
    <text evidence="6">Na(+)/H(+) antiporter that extrudes sodium in exchange for external protons.</text>
</comment>
<gene>
    <name evidence="6 7" type="primary">nhaA</name>
    <name evidence="7" type="ORF">EB1_23270</name>
</gene>
<feature type="transmembrane region" description="Helical" evidence="6">
    <location>
        <begin position="253"/>
        <end position="270"/>
    </location>
</feature>
<keyword evidence="6" id="KW-0050">Antiport</keyword>
<reference evidence="7 8" key="1">
    <citation type="submission" date="2019-07" db="EMBL/GenBank/DDBJ databases">
        <title>Whole genome shotgun sequence of Empedobacter brevis NBRC 14943.</title>
        <authorList>
            <person name="Hosoyama A."/>
            <person name="Uohara A."/>
            <person name="Ohji S."/>
            <person name="Ichikawa N."/>
        </authorList>
    </citation>
    <scope>NUCLEOTIDE SEQUENCE [LARGE SCALE GENOMIC DNA]</scope>
    <source>
        <strain evidence="7 8">NBRC 14943</strain>
    </source>
</reference>
<dbReference type="InterPro" id="IPR023171">
    <property type="entry name" value="Na/H_antiporter_dom_sf"/>
</dbReference>
<feature type="transmembrane region" description="Helical" evidence="6">
    <location>
        <begin position="455"/>
        <end position="472"/>
    </location>
</feature>
<comment type="similarity">
    <text evidence="6">Belongs to the NhaA Na(+)/H(+) (TC 2.A.33) antiporter family.</text>
</comment>
<keyword evidence="6" id="KW-0739">Sodium transport</keyword>
<feature type="transmembrane region" description="Helical" evidence="6">
    <location>
        <begin position="229"/>
        <end position="246"/>
    </location>
</feature>
<keyword evidence="6" id="KW-0406">Ion transport</keyword>
<dbReference type="AlphaFoldDB" id="A0A511NIN2"/>
<evidence type="ECO:0000256" key="2">
    <source>
        <dbReference type="ARBA" id="ARBA00022475"/>
    </source>
</evidence>
<dbReference type="PANTHER" id="PTHR30341">
    <property type="entry name" value="SODIUM ION/PROTON ANTIPORTER NHAA-RELATED"/>
    <property type="match status" value="1"/>
</dbReference>
<feature type="transmembrane region" description="Helical" evidence="6">
    <location>
        <begin position="176"/>
        <end position="193"/>
    </location>
</feature>
<feature type="transmembrane region" description="Helical" evidence="6">
    <location>
        <begin position="108"/>
        <end position="128"/>
    </location>
</feature>
<feature type="transmembrane region" description="Helical" evidence="6">
    <location>
        <begin position="352"/>
        <end position="372"/>
    </location>
</feature>
<feature type="transmembrane region" description="Helical" evidence="6">
    <location>
        <begin position="64"/>
        <end position="83"/>
    </location>
</feature>
<evidence type="ECO:0000313" key="7">
    <source>
        <dbReference type="EMBL" id="GEM52537.1"/>
    </source>
</evidence>
<dbReference type="GO" id="GO:0005886">
    <property type="term" value="C:plasma membrane"/>
    <property type="evidence" value="ECO:0007669"/>
    <property type="project" value="UniProtKB-SubCell"/>
</dbReference>
<evidence type="ECO:0000256" key="3">
    <source>
        <dbReference type="ARBA" id="ARBA00022692"/>
    </source>
</evidence>